<dbReference type="Proteomes" id="UP000193411">
    <property type="component" value="Unassembled WGS sequence"/>
</dbReference>
<reference evidence="3 4" key="1">
    <citation type="submission" date="2016-07" db="EMBL/GenBank/DDBJ databases">
        <title>Pervasive Adenine N6-methylation of Active Genes in Fungi.</title>
        <authorList>
            <consortium name="DOE Joint Genome Institute"/>
            <person name="Mondo S.J."/>
            <person name="Dannebaum R.O."/>
            <person name="Kuo R.C."/>
            <person name="Labutti K."/>
            <person name="Haridas S."/>
            <person name="Kuo A."/>
            <person name="Salamov A."/>
            <person name="Ahrendt S.R."/>
            <person name="Lipzen A."/>
            <person name="Sullivan W."/>
            <person name="Andreopoulos W.B."/>
            <person name="Clum A."/>
            <person name="Lindquist E."/>
            <person name="Daum C."/>
            <person name="Ramamoorthy G.K."/>
            <person name="Gryganskyi A."/>
            <person name="Culley D."/>
            <person name="Magnuson J.K."/>
            <person name="James T.Y."/>
            <person name="O'Malley M.A."/>
            <person name="Stajich J.E."/>
            <person name="Spatafora J.W."/>
            <person name="Visel A."/>
            <person name="Grigoriev I.V."/>
        </authorList>
    </citation>
    <scope>NUCLEOTIDE SEQUENCE [LARGE SCALE GENOMIC DNA]</scope>
    <source>
        <strain evidence="3 4">PL171</strain>
    </source>
</reference>
<dbReference type="PROSITE" id="PS50004">
    <property type="entry name" value="C2"/>
    <property type="match status" value="1"/>
</dbReference>
<dbReference type="SUPFAM" id="SSF49562">
    <property type="entry name" value="C2 domain (Calcium/lipid-binding domain, CaLB)"/>
    <property type="match status" value="1"/>
</dbReference>
<evidence type="ECO:0000259" key="2">
    <source>
        <dbReference type="PROSITE" id="PS50004"/>
    </source>
</evidence>
<dbReference type="Gene3D" id="2.60.40.150">
    <property type="entry name" value="C2 domain"/>
    <property type="match status" value="1"/>
</dbReference>
<protein>
    <submittedName>
        <fullName evidence="3">C2 domain-containing protein</fullName>
    </submittedName>
</protein>
<dbReference type="CDD" id="cd00030">
    <property type="entry name" value="C2"/>
    <property type="match status" value="1"/>
</dbReference>
<dbReference type="Pfam" id="PF00168">
    <property type="entry name" value="C2"/>
    <property type="match status" value="1"/>
</dbReference>
<dbReference type="InterPro" id="IPR035892">
    <property type="entry name" value="C2_domain_sf"/>
</dbReference>
<feature type="compositionally biased region" description="Low complexity" evidence="1">
    <location>
        <begin position="1"/>
        <end position="15"/>
    </location>
</feature>
<dbReference type="PANTHER" id="PTHR47052:SF3">
    <property type="entry name" value="INGRESSION PROTEIN 1"/>
    <property type="match status" value="1"/>
</dbReference>
<name>A0A1Y2HAU9_9FUNG</name>
<dbReference type="AlphaFoldDB" id="A0A1Y2HAU9"/>
<dbReference type="EMBL" id="MCFL01000056">
    <property type="protein sequence ID" value="ORZ31718.1"/>
    <property type="molecule type" value="Genomic_DNA"/>
</dbReference>
<accession>A0A1Y2HAU9</accession>
<dbReference type="InterPro" id="IPR000008">
    <property type="entry name" value="C2_dom"/>
</dbReference>
<evidence type="ECO:0000256" key="1">
    <source>
        <dbReference type="SAM" id="MobiDB-lite"/>
    </source>
</evidence>
<evidence type="ECO:0000313" key="3">
    <source>
        <dbReference type="EMBL" id="ORZ31718.1"/>
    </source>
</evidence>
<organism evidence="3 4">
    <name type="scientific">Catenaria anguillulae PL171</name>
    <dbReference type="NCBI Taxonomy" id="765915"/>
    <lineage>
        <taxon>Eukaryota</taxon>
        <taxon>Fungi</taxon>
        <taxon>Fungi incertae sedis</taxon>
        <taxon>Blastocladiomycota</taxon>
        <taxon>Blastocladiomycetes</taxon>
        <taxon>Blastocladiales</taxon>
        <taxon>Catenariaceae</taxon>
        <taxon>Catenaria</taxon>
    </lineage>
</organism>
<dbReference type="SMART" id="SM00239">
    <property type="entry name" value="C2"/>
    <property type="match status" value="1"/>
</dbReference>
<feature type="domain" description="C2" evidence="2">
    <location>
        <begin position="8"/>
        <end position="137"/>
    </location>
</feature>
<gene>
    <name evidence="3" type="ORF">BCR44DRAFT_1502613</name>
</gene>
<evidence type="ECO:0000313" key="4">
    <source>
        <dbReference type="Proteomes" id="UP000193411"/>
    </source>
</evidence>
<sequence>MLATGQQQPMTTTPGAYPDQSGFRLESLSLTVVEAKELIDTDLIGKADPYVRCTIGAQVVSTKVQKSAAVKDVTFNEKFELKIYDKDSFTADDLMGSVRIPLADLSRGNVDKFFPLLNKSGKAAGQIRLAMHPKGSVTGAIHDAFHGHGQSNPLAKLKQKLKGDKKHDDSSSSDSD</sequence>
<comment type="caution">
    <text evidence="3">The sequence shown here is derived from an EMBL/GenBank/DDBJ whole genome shotgun (WGS) entry which is preliminary data.</text>
</comment>
<dbReference type="InterPro" id="IPR052981">
    <property type="entry name" value="Ingression_C2_domain"/>
</dbReference>
<dbReference type="PANTHER" id="PTHR47052">
    <property type="entry name" value="CONSERVED SERINE PROLINE-RICH PROTEIN (AFU_ORTHOLOGUE AFUA_2G01790)"/>
    <property type="match status" value="1"/>
</dbReference>
<dbReference type="OrthoDB" id="270970at2759"/>
<feature type="region of interest" description="Disordered" evidence="1">
    <location>
        <begin position="1"/>
        <end position="20"/>
    </location>
</feature>
<proteinExistence type="predicted"/>
<keyword evidence="4" id="KW-1185">Reference proteome</keyword>